<comment type="similarity">
    <text evidence="1 5">Belongs to the peptidase A1 family.</text>
</comment>
<dbReference type="FunFam" id="2.40.70.10:FF:000008">
    <property type="entry name" value="Cathepsin D"/>
    <property type="match status" value="1"/>
</dbReference>
<keyword evidence="2 5" id="KW-0064">Aspartyl protease</keyword>
<dbReference type="GO" id="GO:0004190">
    <property type="term" value="F:aspartic-type endopeptidase activity"/>
    <property type="evidence" value="ECO:0007669"/>
    <property type="project" value="UniProtKB-KW"/>
</dbReference>
<evidence type="ECO:0000313" key="10">
    <source>
        <dbReference type="Proteomes" id="UP000714275"/>
    </source>
</evidence>
<evidence type="ECO:0000256" key="6">
    <source>
        <dbReference type="SAM" id="MobiDB-lite"/>
    </source>
</evidence>
<dbReference type="InterPro" id="IPR001969">
    <property type="entry name" value="Aspartic_peptidase_AS"/>
</dbReference>
<dbReference type="AlphaFoldDB" id="A0A9P6ZUH2"/>
<evidence type="ECO:0000313" key="9">
    <source>
        <dbReference type="EMBL" id="KAG1776736.1"/>
    </source>
</evidence>
<dbReference type="PROSITE" id="PS51767">
    <property type="entry name" value="PEPTIDASE_A1"/>
    <property type="match status" value="1"/>
</dbReference>
<evidence type="ECO:0000256" key="3">
    <source>
        <dbReference type="PIRSR" id="PIRSR601461-1"/>
    </source>
</evidence>
<name>A0A9P6ZUH2_9AGAM</name>
<dbReference type="EMBL" id="JABBWD010000024">
    <property type="protein sequence ID" value="KAG1776736.1"/>
    <property type="molecule type" value="Genomic_DNA"/>
</dbReference>
<evidence type="ECO:0000256" key="4">
    <source>
        <dbReference type="PIRSR" id="PIRSR601461-2"/>
    </source>
</evidence>
<feature type="active site" evidence="3">
    <location>
        <position position="310"/>
    </location>
</feature>
<dbReference type="InterPro" id="IPR033121">
    <property type="entry name" value="PEPTIDASE_A1"/>
</dbReference>
<feature type="signal peptide" evidence="7">
    <location>
        <begin position="1"/>
        <end position="19"/>
    </location>
</feature>
<keyword evidence="5" id="KW-0378">Hydrolase</keyword>
<evidence type="ECO:0000256" key="5">
    <source>
        <dbReference type="RuleBase" id="RU000454"/>
    </source>
</evidence>
<keyword evidence="7" id="KW-0732">Signal</keyword>
<evidence type="ECO:0000259" key="8">
    <source>
        <dbReference type="PROSITE" id="PS51767"/>
    </source>
</evidence>
<dbReference type="Gene3D" id="2.40.70.10">
    <property type="entry name" value="Acid Proteases"/>
    <property type="match status" value="2"/>
</dbReference>
<gene>
    <name evidence="9" type="ORF">EV702DRAFT_1268643</name>
</gene>
<dbReference type="PROSITE" id="PS00141">
    <property type="entry name" value="ASP_PROTEASE"/>
    <property type="match status" value="1"/>
</dbReference>
<feature type="region of interest" description="Disordered" evidence="6">
    <location>
        <begin position="68"/>
        <end position="96"/>
    </location>
</feature>
<feature type="disulfide bond" evidence="4">
    <location>
        <begin position="139"/>
        <end position="143"/>
    </location>
</feature>
<feature type="chain" id="PRO_5040123053" evidence="7">
    <location>
        <begin position="20"/>
        <end position="428"/>
    </location>
</feature>
<protein>
    <submittedName>
        <fullName evidence="9">Acid protease</fullName>
    </submittedName>
</protein>
<sequence>MRLPTALLMLFYLVSRVVASPLDVYQRNSISIPLSRISRGTTMEDVKAHLTTVSHKYHVTSRNYALNTGSPHSLSSRGPPYKLGERSTGSLTGDGNSVTLKNQGANLWYGSIAVGDPPESFTVQIDTGSADLFLCSVRCSLSCVGHQRYNARSSATSLDLCTPFVVEYGNRTEVSGDEYTDVVELAGYKAINQTLGAADTYYPDFAASNAPDGLAGLAFQEISSYGAAPFFQTLVDSHVLHKNVFGVSLSSQKDKGELRVGGSNPSMYEPDTLTIVPVTVKGYWQIQLDGISRNGEDMIVPTDKAQAIVDTGTAFIVTKPENAVKYYEDIKGARAVDEIWTVPCDTIGSHAPTLTFGGRLFPVSSSTFNLGPVHEGSIDCIAGLTGMPGIGGSIIEEEHWIIGDVFLQNVYTIFDVSNTEVGFAKLKL</sequence>
<feature type="compositionally biased region" description="Polar residues" evidence="6">
    <location>
        <begin position="87"/>
        <end position="96"/>
    </location>
</feature>
<dbReference type="PANTHER" id="PTHR47966:SF51">
    <property type="entry name" value="BETA-SITE APP-CLEAVING ENZYME, ISOFORM A-RELATED"/>
    <property type="match status" value="1"/>
</dbReference>
<evidence type="ECO:0000256" key="7">
    <source>
        <dbReference type="SAM" id="SignalP"/>
    </source>
</evidence>
<reference evidence="9" key="1">
    <citation type="journal article" date="2020" name="New Phytol.">
        <title>Comparative genomics reveals dynamic genome evolution in host specialist ectomycorrhizal fungi.</title>
        <authorList>
            <person name="Lofgren L.A."/>
            <person name="Nguyen N.H."/>
            <person name="Vilgalys R."/>
            <person name="Ruytinx J."/>
            <person name="Liao H.L."/>
            <person name="Branco S."/>
            <person name="Kuo A."/>
            <person name="LaButti K."/>
            <person name="Lipzen A."/>
            <person name="Andreopoulos W."/>
            <person name="Pangilinan J."/>
            <person name="Riley R."/>
            <person name="Hundley H."/>
            <person name="Na H."/>
            <person name="Barry K."/>
            <person name="Grigoriev I.V."/>
            <person name="Stajich J.E."/>
            <person name="Kennedy P.G."/>
        </authorList>
    </citation>
    <scope>NUCLEOTIDE SEQUENCE</scope>
    <source>
        <strain evidence="9">DOB743</strain>
    </source>
</reference>
<comment type="caution">
    <text evidence="9">The sequence shown here is derived from an EMBL/GenBank/DDBJ whole genome shotgun (WGS) entry which is preliminary data.</text>
</comment>
<feature type="domain" description="Peptidase A1" evidence="8">
    <location>
        <begin position="108"/>
        <end position="424"/>
    </location>
</feature>
<keyword evidence="4" id="KW-1015">Disulfide bond</keyword>
<dbReference type="PRINTS" id="PR00792">
    <property type="entry name" value="PEPSIN"/>
</dbReference>
<organism evidence="9 10">
    <name type="scientific">Suillus placidus</name>
    <dbReference type="NCBI Taxonomy" id="48579"/>
    <lineage>
        <taxon>Eukaryota</taxon>
        <taxon>Fungi</taxon>
        <taxon>Dikarya</taxon>
        <taxon>Basidiomycota</taxon>
        <taxon>Agaricomycotina</taxon>
        <taxon>Agaricomycetes</taxon>
        <taxon>Agaricomycetidae</taxon>
        <taxon>Boletales</taxon>
        <taxon>Suillineae</taxon>
        <taxon>Suillaceae</taxon>
        <taxon>Suillus</taxon>
    </lineage>
</organism>
<evidence type="ECO:0000256" key="2">
    <source>
        <dbReference type="ARBA" id="ARBA00022750"/>
    </source>
</evidence>
<dbReference type="Proteomes" id="UP000714275">
    <property type="component" value="Unassembled WGS sequence"/>
</dbReference>
<keyword evidence="5 9" id="KW-0645">Protease</keyword>
<proteinExistence type="inferred from homology"/>
<dbReference type="PANTHER" id="PTHR47966">
    <property type="entry name" value="BETA-SITE APP-CLEAVING ENZYME, ISOFORM A-RELATED"/>
    <property type="match status" value="1"/>
</dbReference>
<dbReference type="SUPFAM" id="SSF50630">
    <property type="entry name" value="Acid proteases"/>
    <property type="match status" value="1"/>
</dbReference>
<dbReference type="OrthoDB" id="15189at2759"/>
<dbReference type="InterPro" id="IPR021109">
    <property type="entry name" value="Peptidase_aspartic_dom_sf"/>
</dbReference>
<evidence type="ECO:0000256" key="1">
    <source>
        <dbReference type="ARBA" id="ARBA00007447"/>
    </source>
</evidence>
<keyword evidence="10" id="KW-1185">Reference proteome</keyword>
<dbReference type="GO" id="GO:0006508">
    <property type="term" value="P:proteolysis"/>
    <property type="evidence" value="ECO:0007669"/>
    <property type="project" value="UniProtKB-KW"/>
</dbReference>
<dbReference type="Pfam" id="PF00026">
    <property type="entry name" value="Asp"/>
    <property type="match status" value="1"/>
</dbReference>
<accession>A0A9P6ZUH2</accession>
<dbReference type="InterPro" id="IPR001461">
    <property type="entry name" value="Aspartic_peptidase_A1"/>
</dbReference>
<feature type="active site" evidence="3">
    <location>
        <position position="126"/>
    </location>
</feature>